<evidence type="ECO:0000256" key="6">
    <source>
        <dbReference type="SAM" id="MobiDB-lite"/>
    </source>
</evidence>
<dbReference type="InterPro" id="IPR011598">
    <property type="entry name" value="bHLH_dom"/>
</dbReference>
<dbReference type="PROSITE" id="PS50888">
    <property type="entry name" value="BHLH"/>
    <property type="match status" value="1"/>
</dbReference>
<keyword evidence="3" id="KW-0238">DNA-binding</keyword>
<keyword evidence="4" id="KW-0804">Transcription</keyword>
<dbReference type="FunFam" id="4.10.280.10:FF:000046">
    <property type="entry name" value="Transcription factor bHLH83"/>
    <property type="match status" value="1"/>
</dbReference>
<evidence type="ECO:0000256" key="5">
    <source>
        <dbReference type="ARBA" id="ARBA00023242"/>
    </source>
</evidence>
<evidence type="ECO:0000256" key="2">
    <source>
        <dbReference type="ARBA" id="ARBA00023015"/>
    </source>
</evidence>
<dbReference type="SUPFAM" id="SSF47459">
    <property type="entry name" value="HLH, helix-loop-helix DNA-binding domain"/>
    <property type="match status" value="1"/>
</dbReference>
<name>A0A8T2SXN9_CERRI</name>
<feature type="compositionally biased region" description="Basic residues" evidence="6">
    <location>
        <begin position="274"/>
        <end position="283"/>
    </location>
</feature>
<gene>
    <name evidence="8" type="ORF">KP509_16G014000</name>
</gene>
<dbReference type="GO" id="GO:0005634">
    <property type="term" value="C:nucleus"/>
    <property type="evidence" value="ECO:0007669"/>
    <property type="project" value="UniProtKB-SubCell"/>
</dbReference>
<feature type="region of interest" description="Disordered" evidence="6">
    <location>
        <begin position="410"/>
        <end position="445"/>
    </location>
</feature>
<organism evidence="8 9">
    <name type="scientific">Ceratopteris richardii</name>
    <name type="common">Triangle waterfern</name>
    <dbReference type="NCBI Taxonomy" id="49495"/>
    <lineage>
        <taxon>Eukaryota</taxon>
        <taxon>Viridiplantae</taxon>
        <taxon>Streptophyta</taxon>
        <taxon>Embryophyta</taxon>
        <taxon>Tracheophyta</taxon>
        <taxon>Polypodiopsida</taxon>
        <taxon>Polypodiidae</taxon>
        <taxon>Polypodiales</taxon>
        <taxon>Pteridineae</taxon>
        <taxon>Pteridaceae</taxon>
        <taxon>Parkerioideae</taxon>
        <taxon>Ceratopteris</taxon>
    </lineage>
</organism>
<evidence type="ECO:0000313" key="9">
    <source>
        <dbReference type="Proteomes" id="UP000825935"/>
    </source>
</evidence>
<comment type="caution">
    <text evidence="8">The sequence shown here is derived from an EMBL/GenBank/DDBJ whole genome shotgun (WGS) entry which is preliminary data.</text>
</comment>
<dbReference type="Pfam" id="PF00010">
    <property type="entry name" value="HLH"/>
    <property type="match status" value="1"/>
</dbReference>
<keyword evidence="9" id="KW-1185">Reference proteome</keyword>
<comment type="subcellular location">
    <subcellularLocation>
        <location evidence="1">Nucleus</location>
    </subcellularLocation>
</comment>
<evidence type="ECO:0000313" key="8">
    <source>
        <dbReference type="EMBL" id="KAH7387280.1"/>
    </source>
</evidence>
<feature type="compositionally biased region" description="Low complexity" evidence="6">
    <location>
        <begin position="419"/>
        <end position="431"/>
    </location>
</feature>
<sequence>MIMHYRQWYPINEEHPKMSDFYNGETVLKPYSDNEIYESNVISATSRVLASCGQEVGRTHDPVKFQGRSTCAEMMHVYERSGPLYDQAFPGNKCSYGCVAGSHVADDIQSQRDLPGSSYASLSFANDLHPFSLITDRERENKEVHAGLEELVPFVPLSLIDGTNFADGHFVSALFSNNIDDTQHGHVEENAPWIADTGSTFQDDDELSSPLMSMMSGRNSSLAGLCYHHESIGESAENANRCSAEESSGWDILSEGNDDNVLTKTEVAVLCSRKARGNRKRRPSNRDGHNLTKPKKLAVVHSGNISTAFPWTVAAEKIMDMHEPGSPETAGIHQIVTTTSRDSLFTAAANPRTKATLASLERTDGDYTNTNTKSNLADNVASSEDPAILYLSASPQVNECEAVRPIQPFEDQKTMPHGQQSTRSVQKQSSSRVKKCTARNSQSVAARHRRERISQRIRILQQLIPNGTKVDIVTMLEKAINYVKFLQLQVKVLTTDEYWPNSQKLNLHDGQNILSLLKNTTYQKSSNIRETSKTEDELLNST</sequence>
<dbReference type="GO" id="GO:0003700">
    <property type="term" value="F:DNA-binding transcription factor activity"/>
    <property type="evidence" value="ECO:0007669"/>
    <property type="project" value="InterPro"/>
</dbReference>
<dbReference type="AlphaFoldDB" id="A0A8T2SXN9"/>
<reference evidence="8" key="1">
    <citation type="submission" date="2021-08" db="EMBL/GenBank/DDBJ databases">
        <title>WGS assembly of Ceratopteris richardii.</title>
        <authorList>
            <person name="Marchant D.B."/>
            <person name="Chen G."/>
            <person name="Jenkins J."/>
            <person name="Shu S."/>
            <person name="Leebens-Mack J."/>
            <person name="Grimwood J."/>
            <person name="Schmutz J."/>
            <person name="Soltis P."/>
            <person name="Soltis D."/>
            <person name="Chen Z.-H."/>
        </authorList>
    </citation>
    <scope>NUCLEOTIDE SEQUENCE</scope>
    <source>
        <strain evidence="8">Whitten #5841</strain>
        <tissue evidence="8">Leaf</tissue>
    </source>
</reference>
<dbReference type="InterPro" id="IPR045843">
    <property type="entry name" value="IND-like"/>
</dbReference>
<dbReference type="Gene3D" id="4.10.280.10">
    <property type="entry name" value="Helix-loop-helix DNA-binding domain"/>
    <property type="match status" value="1"/>
</dbReference>
<evidence type="ECO:0000256" key="4">
    <source>
        <dbReference type="ARBA" id="ARBA00023163"/>
    </source>
</evidence>
<feature type="domain" description="BHLH" evidence="7">
    <location>
        <begin position="437"/>
        <end position="486"/>
    </location>
</feature>
<keyword evidence="5" id="KW-0539">Nucleus</keyword>
<evidence type="ECO:0000256" key="3">
    <source>
        <dbReference type="ARBA" id="ARBA00023125"/>
    </source>
</evidence>
<proteinExistence type="predicted"/>
<dbReference type="PANTHER" id="PTHR45914:SF59">
    <property type="entry name" value="TRANSCRIPTION FACTOR BHLH83-LIKE"/>
    <property type="match status" value="1"/>
</dbReference>
<dbReference type="GO" id="GO:0048766">
    <property type="term" value="P:root hair initiation"/>
    <property type="evidence" value="ECO:0007669"/>
    <property type="project" value="UniProtKB-ARBA"/>
</dbReference>
<protein>
    <recommendedName>
        <fullName evidence="7">BHLH domain-containing protein</fullName>
    </recommendedName>
</protein>
<dbReference type="CDD" id="cd11454">
    <property type="entry name" value="bHLH_AtIND_like"/>
    <property type="match status" value="1"/>
</dbReference>
<dbReference type="PANTHER" id="PTHR45914">
    <property type="entry name" value="TRANSCRIPTION FACTOR HEC3-RELATED"/>
    <property type="match status" value="1"/>
</dbReference>
<dbReference type="SMART" id="SM00353">
    <property type="entry name" value="HLH"/>
    <property type="match status" value="1"/>
</dbReference>
<keyword evidence="2" id="KW-0805">Transcription regulation</keyword>
<dbReference type="OrthoDB" id="687495at2759"/>
<evidence type="ECO:0000256" key="1">
    <source>
        <dbReference type="ARBA" id="ARBA00004123"/>
    </source>
</evidence>
<dbReference type="EMBL" id="CM035421">
    <property type="protein sequence ID" value="KAH7387280.1"/>
    <property type="molecule type" value="Genomic_DNA"/>
</dbReference>
<accession>A0A8T2SXN9</accession>
<dbReference type="Proteomes" id="UP000825935">
    <property type="component" value="Chromosome 16"/>
</dbReference>
<feature type="region of interest" description="Disordered" evidence="6">
    <location>
        <begin position="274"/>
        <end position="293"/>
    </location>
</feature>
<dbReference type="GO" id="GO:0046983">
    <property type="term" value="F:protein dimerization activity"/>
    <property type="evidence" value="ECO:0007669"/>
    <property type="project" value="InterPro"/>
</dbReference>
<evidence type="ECO:0000259" key="7">
    <source>
        <dbReference type="PROSITE" id="PS50888"/>
    </source>
</evidence>
<dbReference type="InterPro" id="IPR036638">
    <property type="entry name" value="HLH_DNA-bd_sf"/>
</dbReference>
<dbReference type="GO" id="GO:0003677">
    <property type="term" value="F:DNA binding"/>
    <property type="evidence" value="ECO:0007669"/>
    <property type="project" value="UniProtKB-KW"/>
</dbReference>